<accession>A0AAD9V0T7</accession>
<name>A0AAD9V0T7_ACRCE</name>
<comment type="caution">
    <text evidence="1">The sequence shown here is derived from an EMBL/GenBank/DDBJ whole genome shotgun (WGS) entry which is preliminary data.</text>
</comment>
<dbReference type="Proteomes" id="UP001249851">
    <property type="component" value="Unassembled WGS sequence"/>
</dbReference>
<proteinExistence type="predicted"/>
<sequence length="91" mass="10557">MNVDQSAHEIFCVSPVTSQMYILHYFDALLTKVYLIYNFLVQLEEVAVHVYIIKEIEITAKTKYDSFVYIAILERVKFCNGMITGNGNNDR</sequence>
<dbReference type="AlphaFoldDB" id="A0AAD9V0T7"/>
<dbReference type="EMBL" id="JARQWQ010000051">
    <property type="protein sequence ID" value="KAK2557104.1"/>
    <property type="molecule type" value="Genomic_DNA"/>
</dbReference>
<organism evidence="1 2">
    <name type="scientific">Acropora cervicornis</name>
    <name type="common">Staghorn coral</name>
    <dbReference type="NCBI Taxonomy" id="6130"/>
    <lineage>
        <taxon>Eukaryota</taxon>
        <taxon>Metazoa</taxon>
        <taxon>Cnidaria</taxon>
        <taxon>Anthozoa</taxon>
        <taxon>Hexacorallia</taxon>
        <taxon>Scleractinia</taxon>
        <taxon>Astrocoeniina</taxon>
        <taxon>Acroporidae</taxon>
        <taxon>Acropora</taxon>
    </lineage>
</organism>
<evidence type="ECO:0000313" key="2">
    <source>
        <dbReference type="Proteomes" id="UP001249851"/>
    </source>
</evidence>
<reference evidence="1" key="2">
    <citation type="journal article" date="2023" name="Science">
        <title>Genomic signatures of disease resistance in endangered staghorn corals.</title>
        <authorList>
            <person name="Vollmer S.V."/>
            <person name="Selwyn J.D."/>
            <person name="Despard B.A."/>
            <person name="Roesel C.L."/>
        </authorList>
    </citation>
    <scope>NUCLEOTIDE SEQUENCE</scope>
    <source>
        <strain evidence="1">K2</strain>
    </source>
</reference>
<gene>
    <name evidence="1" type="ORF">P5673_020575</name>
</gene>
<reference evidence="1" key="1">
    <citation type="journal article" date="2023" name="G3 (Bethesda)">
        <title>Whole genome assembly and annotation of the endangered Caribbean coral Acropora cervicornis.</title>
        <authorList>
            <person name="Selwyn J.D."/>
            <person name="Vollmer S.V."/>
        </authorList>
    </citation>
    <scope>NUCLEOTIDE SEQUENCE</scope>
    <source>
        <strain evidence="1">K2</strain>
    </source>
</reference>
<keyword evidence="2" id="KW-1185">Reference proteome</keyword>
<protein>
    <submittedName>
        <fullName evidence="1">Uncharacterized protein</fullName>
    </submittedName>
</protein>
<evidence type="ECO:0000313" key="1">
    <source>
        <dbReference type="EMBL" id="KAK2557104.1"/>
    </source>
</evidence>
<feature type="non-terminal residue" evidence="1">
    <location>
        <position position="91"/>
    </location>
</feature>